<keyword evidence="8" id="KW-0472">Membrane</keyword>
<evidence type="ECO:0000256" key="3">
    <source>
        <dbReference type="ARBA" id="ARBA00022473"/>
    </source>
</evidence>
<evidence type="ECO:0000256" key="2">
    <source>
        <dbReference type="ARBA" id="ARBA00008127"/>
    </source>
</evidence>
<feature type="transmembrane region" description="Helical" evidence="8">
    <location>
        <begin position="12"/>
        <end position="35"/>
    </location>
</feature>
<dbReference type="Proteomes" id="UP000295252">
    <property type="component" value="Chromosome IX"/>
</dbReference>
<evidence type="ECO:0000256" key="7">
    <source>
        <dbReference type="RuleBase" id="RU367102"/>
    </source>
</evidence>
<dbReference type="EMBL" id="HG739092">
    <property type="protein sequence ID" value="CDP02652.1"/>
    <property type="molecule type" value="Genomic_DNA"/>
</dbReference>
<dbReference type="InParanoid" id="A0A068U2Y6"/>
<comment type="function">
    <text evidence="7">Controls stomatal patterning.</text>
</comment>
<protein>
    <recommendedName>
        <fullName evidence="7">Epidermal patterning factor-like protein</fullName>
    </recommendedName>
</protein>
<dbReference type="STRING" id="49390.A0A068U2Y6"/>
<dbReference type="GO" id="GO:0010052">
    <property type="term" value="P:guard cell differentiation"/>
    <property type="evidence" value="ECO:0007669"/>
    <property type="project" value="UniProtKB-UniRule"/>
</dbReference>
<dbReference type="PhylomeDB" id="A0A068U2Y6"/>
<keyword evidence="8" id="KW-1133">Transmembrane helix</keyword>
<dbReference type="OrthoDB" id="614712at2759"/>
<dbReference type="PANTHER" id="PTHR33109:SF7">
    <property type="entry name" value="EPIDERMAL PATTERNING FACTOR-LIKE PROTEIN 2"/>
    <property type="match status" value="1"/>
</dbReference>
<keyword evidence="10" id="KW-1185">Reference proteome</keyword>
<evidence type="ECO:0000256" key="5">
    <source>
        <dbReference type="ARBA" id="ARBA00022729"/>
    </source>
</evidence>
<comment type="subcellular location">
    <subcellularLocation>
        <location evidence="1 7">Secreted</location>
    </subcellularLocation>
</comment>
<dbReference type="Gramene" id="CDP02652">
    <property type="protein sequence ID" value="CDP02652"/>
    <property type="gene ID" value="GSCOC_T00040107001"/>
</dbReference>
<keyword evidence="6" id="KW-1015">Disulfide bond</keyword>
<accession>A0A068U2Y6</accession>
<dbReference type="OMA" id="NHNSKAV"/>
<keyword evidence="3 7" id="KW-0217">Developmental protein</keyword>
<proteinExistence type="inferred from homology"/>
<evidence type="ECO:0000313" key="10">
    <source>
        <dbReference type="Proteomes" id="UP000295252"/>
    </source>
</evidence>
<organism evidence="9 10">
    <name type="scientific">Coffea canephora</name>
    <name type="common">Robusta coffee</name>
    <dbReference type="NCBI Taxonomy" id="49390"/>
    <lineage>
        <taxon>Eukaryota</taxon>
        <taxon>Viridiplantae</taxon>
        <taxon>Streptophyta</taxon>
        <taxon>Embryophyta</taxon>
        <taxon>Tracheophyta</taxon>
        <taxon>Spermatophyta</taxon>
        <taxon>Magnoliopsida</taxon>
        <taxon>eudicotyledons</taxon>
        <taxon>Gunneridae</taxon>
        <taxon>Pentapetalae</taxon>
        <taxon>asterids</taxon>
        <taxon>lamiids</taxon>
        <taxon>Gentianales</taxon>
        <taxon>Rubiaceae</taxon>
        <taxon>Ixoroideae</taxon>
        <taxon>Gardenieae complex</taxon>
        <taxon>Bertiereae - Coffeeae clade</taxon>
        <taxon>Coffeeae</taxon>
        <taxon>Coffea</taxon>
    </lineage>
</organism>
<keyword evidence="4 7" id="KW-0964">Secreted</keyword>
<dbReference type="AlphaFoldDB" id="A0A068U2Y6"/>
<gene>
    <name evidence="9" type="ORF">GSCOC_T00040107001</name>
</gene>
<comment type="similarity">
    <text evidence="2 7">Belongs to the plant cysteine rich small secretory peptide family. Epidermal patterning factor subfamily.</text>
</comment>
<keyword evidence="8" id="KW-0812">Transmembrane</keyword>
<evidence type="ECO:0000256" key="4">
    <source>
        <dbReference type="ARBA" id="ARBA00022525"/>
    </source>
</evidence>
<dbReference type="Pfam" id="PF17181">
    <property type="entry name" value="EPF"/>
    <property type="match status" value="1"/>
</dbReference>
<dbReference type="InterPro" id="IPR039455">
    <property type="entry name" value="EPFL"/>
</dbReference>
<reference evidence="10" key="1">
    <citation type="journal article" date="2014" name="Science">
        <title>The coffee genome provides insight into the convergent evolution of caffeine biosynthesis.</title>
        <authorList>
            <person name="Denoeud F."/>
            <person name="Carretero-Paulet L."/>
            <person name="Dereeper A."/>
            <person name="Droc G."/>
            <person name="Guyot R."/>
            <person name="Pietrella M."/>
            <person name="Zheng C."/>
            <person name="Alberti A."/>
            <person name="Anthony F."/>
            <person name="Aprea G."/>
            <person name="Aury J.M."/>
            <person name="Bento P."/>
            <person name="Bernard M."/>
            <person name="Bocs S."/>
            <person name="Campa C."/>
            <person name="Cenci A."/>
            <person name="Combes M.C."/>
            <person name="Crouzillat D."/>
            <person name="Da Silva C."/>
            <person name="Daddiego L."/>
            <person name="De Bellis F."/>
            <person name="Dussert S."/>
            <person name="Garsmeur O."/>
            <person name="Gayraud T."/>
            <person name="Guignon V."/>
            <person name="Jahn K."/>
            <person name="Jamilloux V."/>
            <person name="Joet T."/>
            <person name="Labadie K."/>
            <person name="Lan T."/>
            <person name="Leclercq J."/>
            <person name="Lepelley M."/>
            <person name="Leroy T."/>
            <person name="Li L.T."/>
            <person name="Librado P."/>
            <person name="Lopez L."/>
            <person name="Munoz A."/>
            <person name="Noel B."/>
            <person name="Pallavicini A."/>
            <person name="Perrotta G."/>
            <person name="Poncet V."/>
            <person name="Pot D."/>
            <person name="Priyono X."/>
            <person name="Rigoreau M."/>
            <person name="Rouard M."/>
            <person name="Rozas J."/>
            <person name="Tranchant-Dubreuil C."/>
            <person name="VanBuren R."/>
            <person name="Zhang Q."/>
            <person name="Andrade A.C."/>
            <person name="Argout X."/>
            <person name="Bertrand B."/>
            <person name="de Kochko A."/>
            <person name="Graziosi G."/>
            <person name="Henry R.J."/>
            <person name="Jayarama X."/>
            <person name="Ming R."/>
            <person name="Nagai C."/>
            <person name="Rounsley S."/>
            <person name="Sankoff D."/>
            <person name="Giuliano G."/>
            <person name="Albert V.A."/>
            <person name="Wincker P."/>
            <person name="Lashermes P."/>
        </authorList>
    </citation>
    <scope>NUCLEOTIDE SEQUENCE [LARGE SCALE GENOMIC DNA]</scope>
    <source>
        <strain evidence="10">cv. DH200-94</strain>
    </source>
</reference>
<evidence type="ECO:0000256" key="1">
    <source>
        <dbReference type="ARBA" id="ARBA00004613"/>
    </source>
</evidence>
<evidence type="ECO:0000256" key="8">
    <source>
        <dbReference type="SAM" id="Phobius"/>
    </source>
</evidence>
<dbReference type="GO" id="GO:0005576">
    <property type="term" value="C:extracellular region"/>
    <property type="evidence" value="ECO:0007669"/>
    <property type="project" value="UniProtKB-SubCell"/>
</dbReference>
<evidence type="ECO:0000313" key="9">
    <source>
        <dbReference type="EMBL" id="CDP02652.1"/>
    </source>
</evidence>
<sequence>MGSRQGLTYSRLHHFAISVLILHLVFSSSHLRILFNAEGRPIAKTVSNSKIGSRPPRCDQKCNACGHCQAIQVPTNPQIRDGHQNYPRNSTTTVSTIFHSRGDDYSNYKPMSWKCKCGNLIFNP</sequence>
<dbReference type="PANTHER" id="PTHR33109">
    <property type="entry name" value="EPIDERMAL PATTERNING FACTOR-LIKE PROTEIN 4"/>
    <property type="match status" value="1"/>
</dbReference>
<evidence type="ECO:0000256" key="6">
    <source>
        <dbReference type="ARBA" id="ARBA00023157"/>
    </source>
</evidence>
<keyword evidence="5" id="KW-0732">Signal</keyword>
<name>A0A068U2Y6_COFCA</name>